<keyword evidence="2" id="KW-0689">Ribosomal protein</keyword>
<reference evidence="4" key="1">
    <citation type="submission" date="2023-05" db="EMBL/GenBank/DDBJ databases">
        <authorList>
            <person name="Huff M."/>
        </authorList>
    </citation>
    <scope>NUCLEOTIDE SEQUENCE</scope>
</reference>
<dbReference type="InterPro" id="IPR023574">
    <property type="entry name" value="Ribosomal_uL4_dom_sf"/>
</dbReference>
<dbReference type="GO" id="GO:0005840">
    <property type="term" value="C:ribosome"/>
    <property type="evidence" value="ECO:0007669"/>
    <property type="project" value="UniProtKB-KW"/>
</dbReference>
<dbReference type="Gene3D" id="3.40.1370.10">
    <property type="match status" value="1"/>
</dbReference>
<gene>
    <name evidence="4" type="ORF">FPE_LOCUS30638</name>
</gene>
<keyword evidence="3" id="KW-0687">Ribonucleoprotein</keyword>
<dbReference type="SUPFAM" id="SSF52166">
    <property type="entry name" value="Ribosomal protein L4"/>
    <property type="match status" value="1"/>
</dbReference>
<evidence type="ECO:0000313" key="4">
    <source>
        <dbReference type="EMBL" id="CAI9783208.1"/>
    </source>
</evidence>
<evidence type="ECO:0000256" key="3">
    <source>
        <dbReference type="ARBA" id="ARBA00023274"/>
    </source>
</evidence>
<sequence>MAAAAARPLVTVQSLENDMATDGGSANSIPLPDVMKATIRPDQVTFMHGQISKNARQPYAVSKKAGHQTSVESWGTGRAIIKCEDFNTYKTLAKEELLGTGAGHLLDESPVRNFNPVTLIESAGASREFFRRPPWRQPSTRRKTSAHRFSFCTLVQCDG</sequence>
<dbReference type="PANTHER" id="PTHR19431">
    <property type="entry name" value="60S RIBOSOMAL PROTEIN L4"/>
    <property type="match status" value="1"/>
</dbReference>
<comment type="similarity">
    <text evidence="1">Belongs to the universal ribosomal protein uL4 family.</text>
</comment>
<accession>A0AAD2EBH1</accession>
<dbReference type="EMBL" id="OU503054">
    <property type="protein sequence ID" value="CAI9783208.1"/>
    <property type="molecule type" value="Genomic_DNA"/>
</dbReference>
<dbReference type="InterPro" id="IPR045240">
    <property type="entry name" value="Ribosomal_uL4_euk/arch"/>
</dbReference>
<dbReference type="GO" id="GO:0003735">
    <property type="term" value="F:structural constituent of ribosome"/>
    <property type="evidence" value="ECO:0007669"/>
    <property type="project" value="InterPro"/>
</dbReference>
<name>A0AAD2EBH1_9LAMI</name>
<dbReference type="Proteomes" id="UP000834106">
    <property type="component" value="Chromosome 19"/>
</dbReference>
<protein>
    <submittedName>
        <fullName evidence="4">Uncharacterized protein</fullName>
    </submittedName>
</protein>
<evidence type="ECO:0000256" key="1">
    <source>
        <dbReference type="ARBA" id="ARBA00010528"/>
    </source>
</evidence>
<organism evidence="4 5">
    <name type="scientific">Fraxinus pennsylvanica</name>
    <dbReference type="NCBI Taxonomy" id="56036"/>
    <lineage>
        <taxon>Eukaryota</taxon>
        <taxon>Viridiplantae</taxon>
        <taxon>Streptophyta</taxon>
        <taxon>Embryophyta</taxon>
        <taxon>Tracheophyta</taxon>
        <taxon>Spermatophyta</taxon>
        <taxon>Magnoliopsida</taxon>
        <taxon>eudicotyledons</taxon>
        <taxon>Gunneridae</taxon>
        <taxon>Pentapetalae</taxon>
        <taxon>asterids</taxon>
        <taxon>lamiids</taxon>
        <taxon>Lamiales</taxon>
        <taxon>Oleaceae</taxon>
        <taxon>Oleeae</taxon>
        <taxon>Fraxinus</taxon>
    </lineage>
</organism>
<proteinExistence type="inferred from homology"/>
<keyword evidence="5" id="KW-1185">Reference proteome</keyword>
<evidence type="ECO:0000313" key="5">
    <source>
        <dbReference type="Proteomes" id="UP000834106"/>
    </source>
</evidence>
<dbReference type="GO" id="GO:1990904">
    <property type="term" value="C:ribonucleoprotein complex"/>
    <property type="evidence" value="ECO:0007669"/>
    <property type="project" value="UniProtKB-KW"/>
</dbReference>
<evidence type="ECO:0000256" key="2">
    <source>
        <dbReference type="ARBA" id="ARBA00022980"/>
    </source>
</evidence>
<dbReference type="AlphaFoldDB" id="A0AAD2EBH1"/>
<dbReference type="GO" id="GO:0006412">
    <property type="term" value="P:translation"/>
    <property type="evidence" value="ECO:0007669"/>
    <property type="project" value="InterPro"/>
</dbReference>